<dbReference type="GO" id="GO:0005576">
    <property type="term" value="C:extracellular region"/>
    <property type="evidence" value="ECO:0007669"/>
    <property type="project" value="UniProtKB-SubCell"/>
</dbReference>
<accession>A0A167YMQ8</accession>
<keyword evidence="7" id="KW-0119">Carbohydrate metabolism</keyword>
<feature type="chain" id="PRO_5007894810" description="lytic cellulose monooxygenase (C4-dehydrogenating)" evidence="12">
    <location>
        <begin position="21"/>
        <end position="224"/>
    </location>
</feature>
<dbReference type="AlphaFoldDB" id="A0A167YMQ8"/>
<proteinExistence type="inferred from homology"/>
<keyword evidence="15" id="KW-1185">Reference proteome</keyword>
<dbReference type="GO" id="GO:0030245">
    <property type="term" value="P:cellulose catabolic process"/>
    <property type="evidence" value="ECO:0007669"/>
    <property type="project" value="UniProtKB-KW"/>
</dbReference>
<comment type="caution">
    <text evidence="14">The sequence shown here is derived from an EMBL/GenBank/DDBJ whole genome shotgun (WGS) entry which is preliminary data.</text>
</comment>
<dbReference type="STRING" id="1081102.A0A167YMQ8"/>
<comment type="similarity">
    <text evidence="9">Belongs to the polysaccharide monooxygenase AA9 family.</text>
</comment>
<feature type="domain" description="Auxiliary Activity family 9 catalytic" evidence="13">
    <location>
        <begin position="26"/>
        <end position="212"/>
    </location>
</feature>
<evidence type="ECO:0000256" key="1">
    <source>
        <dbReference type="ARBA" id="ARBA00001973"/>
    </source>
</evidence>
<dbReference type="CDD" id="cd21175">
    <property type="entry name" value="LPMO_AA9"/>
    <property type="match status" value="1"/>
</dbReference>
<sequence length="224" mass="24082">MKSFLSILAATTLAISNVSAHYIAIQLSVGSEKFGRYIHIRENTNYNSPVTSLTSNDLRCNVGGETGTNTTTVDIQAGSPFTFTYDTAVYHQGPISLYMSKAPTTAHDYDGSGPWFKIQDFGPTFSGGQASWPLRLSYTANIPKCIPNGEYLLRIQQLGIHNPGGTPQFYISCAQINVVGGGSATPTATCQIPGCVKATDPGYTANIYNNFHSYTIPGPEVFTC</sequence>
<dbReference type="GO" id="GO:0016787">
    <property type="term" value="F:hydrolase activity"/>
    <property type="evidence" value="ECO:0007669"/>
    <property type="project" value="UniProtKB-KW"/>
</dbReference>
<comment type="cofactor">
    <cofactor evidence="1">
        <name>Cu(2+)</name>
        <dbReference type="ChEBI" id="CHEBI:29036"/>
    </cofactor>
</comment>
<comment type="subcellular location">
    <subcellularLocation>
        <location evidence="2">Secreted</location>
    </subcellularLocation>
</comment>
<dbReference type="OrthoDB" id="6038816at2759"/>
<comment type="catalytic activity">
    <reaction evidence="10">
        <text>[(1-&gt;4)-beta-D-glucosyl]n+m + reduced acceptor + O2 = 4-dehydro-beta-D-glucosyl-[(1-&gt;4)-beta-D-glucosyl]n-1 + [(1-&gt;4)-beta-D-glucosyl]m + acceptor + H2O.</text>
        <dbReference type="EC" id="1.14.99.56"/>
    </reaction>
</comment>
<evidence type="ECO:0000313" key="15">
    <source>
        <dbReference type="Proteomes" id="UP000076874"/>
    </source>
</evidence>
<evidence type="ECO:0000256" key="5">
    <source>
        <dbReference type="ARBA" id="ARBA00023001"/>
    </source>
</evidence>
<keyword evidence="14" id="KW-0378">Hydrolase</keyword>
<dbReference type="Gene3D" id="2.70.50.70">
    <property type="match status" value="1"/>
</dbReference>
<dbReference type="InterPro" id="IPR049892">
    <property type="entry name" value="AA9"/>
</dbReference>
<dbReference type="PANTHER" id="PTHR33353">
    <property type="entry name" value="PUTATIVE (AFU_ORTHOLOGUE AFUA_1G12560)-RELATED"/>
    <property type="match status" value="1"/>
</dbReference>
<evidence type="ECO:0000256" key="2">
    <source>
        <dbReference type="ARBA" id="ARBA00004613"/>
    </source>
</evidence>
<protein>
    <recommendedName>
        <fullName evidence="11">lytic cellulose monooxygenase (C4-dehydrogenating)</fullName>
        <ecNumber evidence="11">1.14.99.56</ecNumber>
    </recommendedName>
</protein>
<keyword evidence="5" id="KW-0136">Cellulose degradation</keyword>
<organism evidence="14 15">
    <name type="scientific">Niveomyces insectorum RCEF 264</name>
    <dbReference type="NCBI Taxonomy" id="1081102"/>
    <lineage>
        <taxon>Eukaryota</taxon>
        <taxon>Fungi</taxon>
        <taxon>Dikarya</taxon>
        <taxon>Ascomycota</taxon>
        <taxon>Pezizomycotina</taxon>
        <taxon>Sordariomycetes</taxon>
        <taxon>Hypocreomycetidae</taxon>
        <taxon>Hypocreales</taxon>
        <taxon>Cordycipitaceae</taxon>
        <taxon>Niveomyces</taxon>
    </lineage>
</organism>
<dbReference type="InterPro" id="IPR005103">
    <property type="entry name" value="AA9_LPMO"/>
</dbReference>
<evidence type="ECO:0000256" key="8">
    <source>
        <dbReference type="ARBA" id="ARBA00023326"/>
    </source>
</evidence>
<keyword evidence="6" id="KW-1015">Disulfide bond</keyword>
<evidence type="ECO:0000256" key="12">
    <source>
        <dbReference type="SAM" id="SignalP"/>
    </source>
</evidence>
<evidence type="ECO:0000256" key="10">
    <source>
        <dbReference type="ARBA" id="ARBA00045077"/>
    </source>
</evidence>
<evidence type="ECO:0000256" key="4">
    <source>
        <dbReference type="ARBA" id="ARBA00022729"/>
    </source>
</evidence>
<evidence type="ECO:0000256" key="11">
    <source>
        <dbReference type="ARBA" id="ARBA00047174"/>
    </source>
</evidence>
<dbReference type="PANTHER" id="PTHR33353:SF11">
    <property type="entry name" value="GLYCOSYLHYDROLASE FAMILY 61-7 PROTEIN"/>
    <property type="match status" value="1"/>
</dbReference>
<feature type="signal peptide" evidence="12">
    <location>
        <begin position="1"/>
        <end position="20"/>
    </location>
</feature>
<evidence type="ECO:0000259" key="13">
    <source>
        <dbReference type="Pfam" id="PF03443"/>
    </source>
</evidence>
<evidence type="ECO:0000256" key="9">
    <source>
        <dbReference type="ARBA" id="ARBA00044502"/>
    </source>
</evidence>
<keyword evidence="8" id="KW-0624">Polysaccharide degradation</keyword>
<reference evidence="14 15" key="1">
    <citation type="journal article" date="2016" name="Genome Biol. Evol.">
        <title>Divergent and convergent evolution of fungal pathogenicity.</title>
        <authorList>
            <person name="Shang Y."/>
            <person name="Xiao G."/>
            <person name="Zheng P."/>
            <person name="Cen K."/>
            <person name="Zhan S."/>
            <person name="Wang C."/>
        </authorList>
    </citation>
    <scope>NUCLEOTIDE SEQUENCE [LARGE SCALE GENOMIC DNA]</scope>
    <source>
        <strain evidence="14 15">RCEF 264</strain>
    </source>
</reference>
<dbReference type="Proteomes" id="UP000076874">
    <property type="component" value="Unassembled WGS sequence"/>
</dbReference>
<dbReference type="EMBL" id="AZHD01000002">
    <property type="protein sequence ID" value="OAA66483.1"/>
    <property type="molecule type" value="Genomic_DNA"/>
</dbReference>
<dbReference type="Pfam" id="PF03443">
    <property type="entry name" value="AA9"/>
    <property type="match status" value="1"/>
</dbReference>
<evidence type="ECO:0000256" key="6">
    <source>
        <dbReference type="ARBA" id="ARBA00023157"/>
    </source>
</evidence>
<gene>
    <name evidence="14" type="ORF">SPI_01059</name>
</gene>
<evidence type="ECO:0000256" key="7">
    <source>
        <dbReference type="ARBA" id="ARBA00023277"/>
    </source>
</evidence>
<dbReference type="EC" id="1.14.99.56" evidence="11"/>
<keyword evidence="3" id="KW-0964">Secreted</keyword>
<keyword evidence="4 12" id="KW-0732">Signal</keyword>
<name>A0A167YMQ8_9HYPO</name>
<evidence type="ECO:0000256" key="3">
    <source>
        <dbReference type="ARBA" id="ARBA00022525"/>
    </source>
</evidence>
<evidence type="ECO:0000313" key="14">
    <source>
        <dbReference type="EMBL" id="OAA66483.1"/>
    </source>
</evidence>